<dbReference type="AlphaFoldDB" id="A0AAV7MMP2"/>
<dbReference type="Proteomes" id="UP001066276">
    <property type="component" value="Chromosome 10"/>
</dbReference>
<evidence type="ECO:0000313" key="3">
    <source>
        <dbReference type="Proteomes" id="UP001066276"/>
    </source>
</evidence>
<reference evidence="2" key="1">
    <citation type="journal article" date="2022" name="bioRxiv">
        <title>Sequencing and chromosome-scale assembly of the giantPleurodeles waltlgenome.</title>
        <authorList>
            <person name="Brown T."/>
            <person name="Elewa A."/>
            <person name="Iarovenko S."/>
            <person name="Subramanian E."/>
            <person name="Araus A.J."/>
            <person name="Petzold A."/>
            <person name="Susuki M."/>
            <person name="Suzuki K.-i.T."/>
            <person name="Hayashi T."/>
            <person name="Toyoda A."/>
            <person name="Oliveira C."/>
            <person name="Osipova E."/>
            <person name="Leigh N.D."/>
            <person name="Simon A."/>
            <person name="Yun M.H."/>
        </authorList>
    </citation>
    <scope>NUCLEOTIDE SEQUENCE</scope>
    <source>
        <strain evidence="2">20211129_DDA</strain>
        <tissue evidence="2">Liver</tissue>
    </source>
</reference>
<proteinExistence type="predicted"/>
<evidence type="ECO:0000313" key="2">
    <source>
        <dbReference type="EMBL" id="KAJ1101495.1"/>
    </source>
</evidence>
<gene>
    <name evidence="2" type="ORF">NDU88_006562</name>
</gene>
<feature type="region of interest" description="Disordered" evidence="1">
    <location>
        <begin position="36"/>
        <end position="84"/>
    </location>
</feature>
<sequence length="103" mass="10503">MMNRHISLSCNNDSVAEETMCRCTAILPYYMPPRRSIGTAVPEAGTGERTDAQGDGTGDDGAKEIEGVTGGTDAVGSGRGADKAEEVNGVAVTEVVTAANVVA</sequence>
<keyword evidence="3" id="KW-1185">Reference proteome</keyword>
<name>A0AAV7MMP2_PLEWA</name>
<organism evidence="2 3">
    <name type="scientific">Pleurodeles waltl</name>
    <name type="common">Iberian ribbed newt</name>
    <dbReference type="NCBI Taxonomy" id="8319"/>
    <lineage>
        <taxon>Eukaryota</taxon>
        <taxon>Metazoa</taxon>
        <taxon>Chordata</taxon>
        <taxon>Craniata</taxon>
        <taxon>Vertebrata</taxon>
        <taxon>Euteleostomi</taxon>
        <taxon>Amphibia</taxon>
        <taxon>Batrachia</taxon>
        <taxon>Caudata</taxon>
        <taxon>Salamandroidea</taxon>
        <taxon>Salamandridae</taxon>
        <taxon>Pleurodelinae</taxon>
        <taxon>Pleurodeles</taxon>
    </lineage>
</organism>
<accession>A0AAV7MMP2</accession>
<evidence type="ECO:0000256" key="1">
    <source>
        <dbReference type="SAM" id="MobiDB-lite"/>
    </source>
</evidence>
<comment type="caution">
    <text evidence="2">The sequence shown here is derived from an EMBL/GenBank/DDBJ whole genome shotgun (WGS) entry which is preliminary data.</text>
</comment>
<protein>
    <submittedName>
        <fullName evidence="2">Uncharacterized protein</fullName>
    </submittedName>
</protein>
<dbReference type="EMBL" id="JANPWB010000014">
    <property type="protein sequence ID" value="KAJ1101495.1"/>
    <property type="molecule type" value="Genomic_DNA"/>
</dbReference>